<dbReference type="AlphaFoldDB" id="A0A3R9PE78"/>
<keyword evidence="1" id="KW-0472">Membrane</keyword>
<dbReference type="RefSeq" id="WP_125671679.1">
    <property type="nucleotide sequence ID" value="NZ_RCOS01000104.1"/>
</dbReference>
<keyword evidence="1" id="KW-1133">Transmembrane helix</keyword>
<name>A0A3R9PE78_9CREN</name>
<evidence type="ECO:0000313" key="3">
    <source>
        <dbReference type="Proteomes" id="UP000277582"/>
    </source>
</evidence>
<feature type="transmembrane region" description="Helical" evidence="1">
    <location>
        <begin position="6"/>
        <end position="26"/>
    </location>
</feature>
<evidence type="ECO:0000313" key="2">
    <source>
        <dbReference type="EMBL" id="RSN73999.1"/>
    </source>
</evidence>
<accession>A0A3R9PE78</accession>
<keyword evidence="3" id="KW-1185">Reference proteome</keyword>
<evidence type="ECO:0000256" key="1">
    <source>
        <dbReference type="SAM" id="Phobius"/>
    </source>
</evidence>
<proteinExistence type="predicted"/>
<keyword evidence="1" id="KW-0812">Transmembrane</keyword>
<dbReference type="Proteomes" id="UP000277582">
    <property type="component" value="Unassembled WGS sequence"/>
</dbReference>
<organism evidence="2 3">
    <name type="scientific">Candidatus Methanodesulfokora washburnensis</name>
    <dbReference type="NCBI Taxonomy" id="2478471"/>
    <lineage>
        <taxon>Archaea</taxon>
        <taxon>Thermoproteota</taxon>
        <taxon>Candidatus Korarchaeia</taxon>
        <taxon>Candidatus Korarchaeia incertae sedis</taxon>
        <taxon>Candidatus Methanodesulfokora</taxon>
    </lineage>
</organism>
<reference evidence="2 3" key="1">
    <citation type="submission" date="2018-10" db="EMBL/GenBank/DDBJ databases">
        <title>Co-occurring genomic capacity for anaerobic methane metabolism and dissimilatory sulfite reduction discovered in the Korarchaeota.</title>
        <authorList>
            <person name="Mckay L.J."/>
            <person name="Dlakic M."/>
            <person name="Fields M.W."/>
            <person name="Delmont T.O."/>
            <person name="Eren A.M."/>
            <person name="Jay Z.J."/>
            <person name="Klingelsmith K.B."/>
            <person name="Rusch D.B."/>
            <person name="Inskeep W.P."/>
        </authorList>
    </citation>
    <scope>NUCLEOTIDE SEQUENCE [LARGE SCALE GENOMIC DNA]</scope>
    <source>
        <strain evidence="2 3">MDKW</strain>
    </source>
</reference>
<protein>
    <submittedName>
        <fullName evidence="2">Uncharacterized protein</fullName>
    </submittedName>
</protein>
<sequence>MVTEPIEAIIAILLISIVLYSVFVYNQRGTENIMLMRTLSKSIAGTIAGMYANYINSSIDFYTFNNTVNSFLEYTERKENVSIAANITVILKNGTLRTARLRQMSRPVKRSIIENITVSLANESRNLTVYALPNRSYVYCNLPPLIGCTSWRSIGIYVVGYYSDGTPATSGSASVTDVSPPCFSVSGPQDIQNGIALLELSPKTGSCSGTVTITVNYNINGKSGSITLQLPVQLGSGKNFQLESEPQCNNQPCYFYFLGEQINLTPQDSTLNWLVNNSARGYYEGSGWQIITGSGLCSVTTESGLHNLPCYIFFTPGPYNLSMNSFPGSYNGWDTNQPFFIEPYFTIITVRVGFNR</sequence>
<gene>
    <name evidence="2" type="ORF">D6D85_09095</name>
</gene>
<comment type="caution">
    <text evidence="2">The sequence shown here is derived from an EMBL/GenBank/DDBJ whole genome shotgun (WGS) entry which is preliminary data.</text>
</comment>
<dbReference type="EMBL" id="RCOS01000104">
    <property type="protein sequence ID" value="RSN73999.1"/>
    <property type="molecule type" value="Genomic_DNA"/>
</dbReference>